<protein>
    <recommendedName>
        <fullName evidence="4">Lipoprotein</fullName>
    </recommendedName>
</protein>
<sequence length="154" mass="17302">MGKTFLVALFFASMLIISGCGEKTIDYSDPNTLITLTEKMSTEEQVHFISDVMVVALALGGEEKLNGYTVSQVTEEAINVRAFIRKKNIKFLEITIPEMEAMGENSISLVEHNGFLSKPEDGDISFKKYSIERLKEIIDKLKSGKNIEDILYKK</sequence>
<evidence type="ECO:0000313" key="2">
    <source>
        <dbReference type="EMBL" id="WML86518.1"/>
    </source>
</evidence>
<reference evidence="2 3" key="1">
    <citation type="submission" date="2023-08" db="EMBL/GenBank/DDBJ databases">
        <title>New molecular markers tilS and rpoB for phylogenetic and monitoring studies of the genus Thiothrix biodiversity.</title>
        <authorList>
            <person name="Ravin N.V."/>
            <person name="Smolyakov D."/>
            <person name="Markov N.D."/>
            <person name="Beletsky A.V."/>
            <person name="Mardanov A.V."/>
            <person name="Rudenko T.S."/>
            <person name="Grabovich M.Y."/>
        </authorList>
    </citation>
    <scope>NUCLEOTIDE SEQUENCE</scope>
    <source>
        <strain evidence="2">DNT52</strain>
        <strain evidence="1 3">H33</strain>
    </source>
</reference>
<dbReference type="Proteomes" id="UP001223336">
    <property type="component" value="Unassembled WGS sequence"/>
</dbReference>
<organism evidence="2">
    <name type="scientific">Thiothrix subterranea</name>
    <dbReference type="NCBI Taxonomy" id="2735563"/>
    <lineage>
        <taxon>Bacteria</taxon>
        <taxon>Pseudomonadati</taxon>
        <taxon>Pseudomonadota</taxon>
        <taxon>Gammaproteobacteria</taxon>
        <taxon>Thiotrichales</taxon>
        <taxon>Thiotrichaceae</taxon>
        <taxon>Thiothrix</taxon>
    </lineage>
</organism>
<evidence type="ECO:0008006" key="4">
    <source>
        <dbReference type="Google" id="ProtNLM"/>
    </source>
</evidence>
<dbReference type="EMBL" id="JAVFKN010000011">
    <property type="protein sequence ID" value="MDQ5768800.1"/>
    <property type="molecule type" value="Genomic_DNA"/>
</dbReference>
<dbReference type="PROSITE" id="PS51257">
    <property type="entry name" value="PROKAR_LIPOPROTEIN"/>
    <property type="match status" value="1"/>
</dbReference>
<evidence type="ECO:0000313" key="3">
    <source>
        <dbReference type="Proteomes" id="UP001223336"/>
    </source>
</evidence>
<name>A0AA51MM60_9GAMM</name>
<dbReference type="RefSeq" id="WP_308134768.1">
    <property type="nucleotide sequence ID" value="NZ_CP133217.1"/>
</dbReference>
<dbReference type="EMBL" id="CP133217">
    <property type="protein sequence ID" value="WML86518.1"/>
    <property type="molecule type" value="Genomic_DNA"/>
</dbReference>
<dbReference type="AlphaFoldDB" id="A0AA51MM60"/>
<proteinExistence type="predicted"/>
<dbReference type="Proteomes" id="UP001229862">
    <property type="component" value="Chromosome"/>
</dbReference>
<keyword evidence="3" id="KW-1185">Reference proteome</keyword>
<accession>A0AA51MM60</accession>
<gene>
    <name evidence="1" type="ORF">RCC75_09685</name>
    <name evidence="2" type="ORF">RCG00_19820</name>
</gene>
<evidence type="ECO:0000313" key="1">
    <source>
        <dbReference type="EMBL" id="MDQ5768800.1"/>
    </source>
</evidence>